<comment type="similarity">
    <text evidence="2">Belongs to the ABC transporter superfamily. ABCC family. Conjugate transporter (TC 3.A.1.208) subfamily.</text>
</comment>
<evidence type="ECO:0000256" key="7">
    <source>
        <dbReference type="ARBA" id="ARBA00022840"/>
    </source>
</evidence>
<evidence type="ECO:0000256" key="1">
    <source>
        <dbReference type="ARBA" id="ARBA00004128"/>
    </source>
</evidence>
<feature type="transmembrane region" description="Helical" evidence="10">
    <location>
        <begin position="31"/>
        <end position="48"/>
    </location>
</feature>
<dbReference type="SUPFAM" id="SSF90123">
    <property type="entry name" value="ABC transporter transmembrane region"/>
    <property type="match status" value="2"/>
</dbReference>
<dbReference type="GO" id="GO:0140359">
    <property type="term" value="F:ABC-type transporter activity"/>
    <property type="evidence" value="ECO:0007669"/>
    <property type="project" value="InterPro"/>
</dbReference>
<feature type="transmembrane region" description="Helical" evidence="10">
    <location>
        <begin position="411"/>
        <end position="429"/>
    </location>
</feature>
<dbReference type="InterPro" id="IPR050173">
    <property type="entry name" value="ABC_transporter_C-like"/>
</dbReference>
<evidence type="ECO:0000256" key="5">
    <source>
        <dbReference type="ARBA" id="ARBA00022737"/>
    </source>
</evidence>
<dbReference type="SMART" id="SM00382">
    <property type="entry name" value="AAA"/>
    <property type="match status" value="2"/>
</dbReference>
<dbReference type="SUPFAM" id="SSF52540">
    <property type="entry name" value="P-loop containing nucleoside triphosphate hydrolases"/>
    <property type="match status" value="2"/>
</dbReference>
<comment type="caution">
    <text evidence="13">The sequence shown here is derived from an EMBL/GenBank/DDBJ whole genome shotgun (WGS) entry which is preliminary data.</text>
</comment>
<dbReference type="InterPro" id="IPR011527">
    <property type="entry name" value="ABC1_TM_dom"/>
</dbReference>
<protein>
    <submittedName>
        <fullName evidence="13">Uncharacterized protein</fullName>
    </submittedName>
</protein>
<dbReference type="CDD" id="cd03250">
    <property type="entry name" value="ABCC_MRP_domain1"/>
    <property type="match status" value="1"/>
</dbReference>
<evidence type="ECO:0000313" key="13">
    <source>
        <dbReference type="EMBL" id="CAF2104085.1"/>
    </source>
</evidence>
<keyword evidence="9 10" id="KW-0472">Membrane</keyword>
<dbReference type="GO" id="GO:0005524">
    <property type="term" value="F:ATP binding"/>
    <property type="evidence" value="ECO:0007669"/>
    <property type="project" value="UniProtKB-KW"/>
</dbReference>
<feature type="transmembrane region" description="Helical" evidence="10">
    <location>
        <begin position="974"/>
        <end position="997"/>
    </location>
</feature>
<comment type="subcellular location">
    <subcellularLocation>
        <location evidence="1">Vacuole membrane</location>
        <topology evidence="1">Multi-pass membrane protein</topology>
    </subcellularLocation>
</comment>
<organism evidence="13 14">
    <name type="scientific">Rotaria magnacalcarata</name>
    <dbReference type="NCBI Taxonomy" id="392030"/>
    <lineage>
        <taxon>Eukaryota</taxon>
        <taxon>Metazoa</taxon>
        <taxon>Spiralia</taxon>
        <taxon>Gnathifera</taxon>
        <taxon>Rotifera</taxon>
        <taxon>Eurotatoria</taxon>
        <taxon>Bdelloidea</taxon>
        <taxon>Philodinida</taxon>
        <taxon>Philodinidae</taxon>
        <taxon>Rotaria</taxon>
    </lineage>
</organism>
<keyword evidence="5" id="KW-0677">Repeat</keyword>
<keyword evidence="6" id="KW-0547">Nucleotide-binding</keyword>
<evidence type="ECO:0000259" key="11">
    <source>
        <dbReference type="PROSITE" id="PS50893"/>
    </source>
</evidence>
<dbReference type="CDD" id="cd03244">
    <property type="entry name" value="ABCC_MRP_domain2"/>
    <property type="match status" value="1"/>
</dbReference>
<dbReference type="PANTHER" id="PTHR24223">
    <property type="entry name" value="ATP-BINDING CASSETTE SUB-FAMILY C"/>
    <property type="match status" value="1"/>
</dbReference>
<evidence type="ECO:0000256" key="4">
    <source>
        <dbReference type="ARBA" id="ARBA00022692"/>
    </source>
</evidence>
<dbReference type="InterPro" id="IPR017871">
    <property type="entry name" value="ABC_transporter-like_CS"/>
</dbReference>
<dbReference type="GO" id="GO:0016887">
    <property type="term" value="F:ATP hydrolysis activity"/>
    <property type="evidence" value="ECO:0007669"/>
    <property type="project" value="InterPro"/>
</dbReference>
<accession>A0A816U2X2</accession>
<feature type="transmembrane region" description="Helical" evidence="10">
    <location>
        <begin position="94"/>
        <end position="117"/>
    </location>
</feature>
<proteinExistence type="inferred from homology"/>
<feature type="transmembrane region" description="Helical" evidence="10">
    <location>
        <begin position="387"/>
        <end position="405"/>
    </location>
</feature>
<dbReference type="Pfam" id="PF00005">
    <property type="entry name" value="ABC_tran"/>
    <property type="match status" value="2"/>
</dbReference>
<dbReference type="PROSITE" id="PS50929">
    <property type="entry name" value="ABC_TM1F"/>
    <property type="match status" value="2"/>
</dbReference>
<gene>
    <name evidence="13" type="ORF">XDN619_LOCUS19278</name>
</gene>
<sequence length="1374" mass="156030">MILTCLFIFLQMIHIINYFVTSTEVKDFVYLLTRILYLITTICILWLINYDRLKNIFSSGLLFIYWLLVFLATIPDLIDYSVKIYQQIQSVSWWIKFITACLQFCVVLCLFIANCFAEKYNAPEATLHERPLVPEFYASFPSRILYSWVTPLILRGYRKPLTEKDCWELPMSERTVIVVDQVRNYMKGWKSNTQYEKISMKKIQILDSNSLEDEHRNLLNNIVSNYVFIVHDLTQKKVYLKPTVDVNESSSKNRKTSMFWYALFCAYKEKIFIGALIKLVHDILQFSGPMILKLLLNYFTDLNKPKWLGVFYASLLSIVVFCQIILLRAYFHCQFLVGLQFRSAITGLIYRKSLKLSNASKQETTTGEIVNLMAIDASRFAEVTQHIHVLWSGPLQLLIALILLYREMKFSIIPGVTLLFIVILTNLYLHRIQKKLTVGILTFATYVLSSDTNILIADKAFVSIALFNLLRSPLVVFPNVMTNVVEARVSNKRIENFLNSEEIDEDAVDRISIDSNKYAVKMENSSFRWSNLVDDPIILKNINMQIEHGSLIAVVGMVGSGKSSILAALLGEINKVHGHVSISGTIAYVPQTAWIMNTTLKENILFGRDFDRHLYNRVIEACALKQDLDMLPANDETEIGEKGINLSGGQRQRVSLARALYSNADIFLLDDPLSAVDAHVGTHIFKNVIGPKGLLNGKTRLLVTHGISHLSKCDDIIVVSQGEIIDHGSYNDLMIRSNILQDFVHSVPTSHDEDYQRRTSDLESSKSIPTTPSELIANPFESIENDTQQDELQPVLNEIAEEKRKTIEKEFVQTGSVKLNIFSIHIRSCKLFMVGLIMIFFGLTICASLSTNIWLSKWTDTVKSKTLTNNTSSRSNQIYYMNIYSILGLIQGNKKKDIFNDLVTFVKVHLGFLGFTMQLMQKFASYIAGRKLHWMILIGILHAPSSFFDTTPIGRIINRFSKDIDVVDSTLPNAFSQSLTILITVIATLIILIYGSLETIQGLTSIRAYQAQQSFIDLSDKFMDRNQSYHLASSVSNRWLGLRLEMIANLLTLFTAITAVFMRDSLTAGTVGLMITFALQITHSLNMLVRVASDVETNIVSVERIDEYVKLKPEASWDIQSKKPPPITNLSTRYRENLQLILKDLSIDIQSGEQIGIIGRTGSGKSSLRLSLFRIIEPTNGTIFIDNVDIRLIGLHDLRSKITIIPQDAIIFAGTIRFNIDPFSNYSDTEVWNVLELVHLKERIYMMENGLSYLLAEEGQNMSAGEKQLLCLARALLRKSKIFIFDEATAAIDMETDRLIQQTIRSRFHDATVLTIAHRLHTILDSTKILVLSNVSLQEYDEPKRLAADPNSAFAKFLSDANIHLSNIMSINLS</sequence>
<feature type="transmembrane region" description="Helical" evidence="10">
    <location>
        <begin position="831"/>
        <end position="855"/>
    </location>
</feature>
<evidence type="ECO:0000256" key="3">
    <source>
        <dbReference type="ARBA" id="ARBA00022448"/>
    </source>
</evidence>
<keyword evidence="8 10" id="KW-1133">Transmembrane helix</keyword>
<keyword evidence="4 10" id="KW-0812">Transmembrane</keyword>
<evidence type="ECO:0000259" key="12">
    <source>
        <dbReference type="PROSITE" id="PS50929"/>
    </source>
</evidence>
<dbReference type="InterPro" id="IPR027417">
    <property type="entry name" value="P-loop_NTPase"/>
</dbReference>
<evidence type="ECO:0000256" key="9">
    <source>
        <dbReference type="ARBA" id="ARBA00023136"/>
    </source>
</evidence>
<reference evidence="13" key="1">
    <citation type="submission" date="2021-02" db="EMBL/GenBank/DDBJ databases">
        <authorList>
            <person name="Nowell W R."/>
        </authorList>
    </citation>
    <scope>NUCLEOTIDE SEQUENCE</scope>
</reference>
<dbReference type="GO" id="GO:0005774">
    <property type="term" value="C:vacuolar membrane"/>
    <property type="evidence" value="ECO:0007669"/>
    <property type="project" value="UniProtKB-SubCell"/>
</dbReference>
<dbReference type="PROSITE" id="PS50893">
    <property type="entry name" value="ABC_TRANSPORTER_2"/>
    <property type="match status" value="2"/>
</dbReference>
<dbReference type="Gene3D" id="1.20.1560.10">
    <property type="entry name" value="ABC transporter type 1, transmembrane domain"/>
    <property type="match status" value="4"/>
</dbReference>
<name>A0A816U2X2_9BILA</name>
<feature type="transmembrane region" description="Helical" evidence="10">
    <location>
        <begin position="55"/>
        <end position="74"/>
    </location>
</feature>
<dbReference type="FunFam" id="3.40.50.300:FF:000074">
    <property type="entry name" value="Multidrug resistance-associated protein 5 isoform 1"/>
    <property type="match status" value="1"/>
</dbReference>
<feature type="domain" description="ABC transporter" evidence="11">
    <location>
        <begin position="520"/>
        <end position="746"/>
    </location>
</feature>
<keyword evidence="3" id="KW-0813">Transport</keyword>
<dbReference type="Proteomes" id="UP000663887">
    <property type="component" value="Unassembled WGS sequence"/>
</dbReference>
<dbReference type="FunFam" id="3.40.50.300:FF:000997">
    <property type="entry name" value="Multidrug resistance-associated protein 1"/>
    <property type="match status" value="1"/>
</dbReference>
<evidence type="ECO:0000256" key="2">
    <source>
        <dbReference type="ARBA" id="ARBA00009726"/>
    </source>
</evidence>
<keyword evidence="7" id="KW-0067">ATP-binding</keyword>
<dbReference type="InterPro" id="IPR036640">
    <property type="entry name" value="ABC1_TM_sf"/>
</dbReference>
<feature type="domain" description="ABC transporter" evidence="11">
    <location>
        <begin position="1127"/>
        <end position="1359"/>
    </location>
</feature>
<evidence type="ECO:0000256" key="8">
    <source>
        <dbReference type="ARBA" id="ARBA00022989"/>
    </source>
</evidence>
<feature type="transmembrane region" description="Helical" evidence="10">
    <location>
        <begin position="307"/>
        <end position="331"/>
    </location>
</feature>
<feature type="domain" description="ABC transmembrane type-1" evidence="12">
    <location>
        <begin position="272"/>
        <end position="437"/>
    </location>
</feature>
<dbReference type="Pfam" id="PF00664">
    <property type="entry name" value="ABC_membrane"/>
    <property type="match status" value="3"/>
</dbReference>
<feature type="transmembrane region" description="Helical" evidence="10">
    <location>
        <begin position="902"/>
        <end position="920"/>
    </location>
</feature>
<dbReference type="Gene3D" id="3.40.50.300">
    <property type="entry name" value="P-loop containing nucleotide triphosphate hydrolases"/>
    <property type="match status" value="2"/>
</dbReference>
<evidence type="ECO:0000313" key="14">
    <source>
        <dbReference type="Proteomes" id="UP000663887"/>
    </source>
</evidence>
<evidence type="ECO:0000256" key="10">
    <source>
        <dbReference type="SAM" id="Phobius"/>
    </source>
</evidence>
<dbReference type="EMBL" id="CAJNRG010008414">
    <property type="protein sequence ID" value="CAF2104085.1"/>
    <property type="molecule type" value="Genomic_DNA"/>
</dbReference>
<feature type="domain" description="ABC transmembrane type-1" evidence="12">
    <location>
        <begin position="911"/>
        <end position="1097"/>
    </location>
</feature>
<evidence type="ECO:0000256" key="6">
    <source>
        <dbReference type="ARBA" id="ARBA00022741"/>
    </source>
</evidence>
<dbReference type="PANTHER" id="PTHR24223:SF443">
    <property type="entry name" value="MULTIDRUG-RESISTANCE LIKE PROTEIN 1, ISOFORM I"/>
    <property type="match status" value="1"/>
</dbReference>
<dbReference type="InterPro" id="IPR003439">
    <property type="entry name" value="ABC_transporter-like_ATP-bd"/>
</dbReference>
<dbReference type="InterPro" id="IPR003593">
    <property type="entry name" value="AAA+_ATPase"/>
</dbReference>
<feature type="transmembrane region" description="Helical" evidence="10">
    <location>
        <begin position="1046"/>
        <end position="1062"/>
    </location>
</feature>
<dbReference type="PROSITE" id="PS00211">
    <property type="entry name" value="ABC_TRANSPORTER_1"/>
    <property type="match status" value="2"/>
</dbReference>